<keyword evidence="5" id="KW-1185">Reference proteome</keyword>
<dbReference type="SUPFAM" id="SSF103647">
    <property type="entry name" value="TSP type-3 repeat"/>
    <property type="match status" value="1"/>
</dbReference>
<accession>A0AAD7XPX4</accession>
<feature type="compositionally biased region" description="Acidic residues" evidence="2">
    <location>
        <begin position="209"/>
        <end position="226"/>
    </location>
</feature>
<evidence type="ECO:0000313" key="5">
    <source>
        <dbReference type="Proteomes" id="UP001230188"/>
    </source>
</evidence>
<gene>
    <name evidence="4" type="ORF">CTAYLR_002022</name>
</gene>
<feature type="region of interest" description="Disordered" evidence="2">
    <location>
        <begin position="1"/>
        <end position="23"/>
    </location>
</feature>
<evidence type="ECO:0000256" key="1">
    <source>
        <dbReference type="ARBA" id="ARBA00022729"/>
    </source>
</evidence>
<evidence type="ECO:0000313" key="4">
    <source>
        <dbReference type="EMBL" id="KAJ8612812.1"/>
    </source>
</evidence>
<dbReference type="EMBL" id="JAQMWT010000040">
    <property type="protein sequence ID" value="KAJ8612812.1"/>
    <property type="molecule type" value="Genomic_DNA"/>
</dbReference>
<dbReference type="InterPro" id="IPR028974">
    <property type="entry name" value="TSP_type-3_rpt"/>
</dbReference>
<comment type="caution">
    <text evidence="4">The sequence shown here is derived from an EMBL/GenBank/DDBJ whole genome shotgun (WGS) entry which is preliminary data.</text>
</comment>
<name>A0AAD7XPX4_9STRA</name>
<dbReference type="Gene3D" id="4.10.1080.10">
    <property type="entry name" value="TSP type-3 repeat"/>
    <property type="match status" value="1"/>
</dbReference>
<dbReference type="InterPro" id="IPR003367">
    <property type="entry name" value="Thrombospondin_3-like_rpt"/>
</dbReference>
<organism evidence="4 5">
    <name type="scientific">Chrysophaeum taylorii</name>
    <dbReference type="NCBI Taxonomy" id="2483200"/>
    <lineage>
        <taxon>Eukaryota</taxon>
        <taxon>Sar</taxon>
        <taxon>Stramenopiles</taxon>
        <taxon>Ochrophyta</taxon>
        <taxon>Pelagophyceae</taxon>
        <taxon>Pelagomonadales</taxon>
        <taxon>Pelagomonadaceae</taxon>
        <taxon>Chrysophaeum</taxon>
    </lineage>
</organism>
<evidence type="ECO:0000256" key="3">
    <source>
        <dbReference type="SAM" id="Phobius"/>
    </source>
</evidence>
<keyword evidence="1" id="KW-0732">Signal</keyword>
<keyword evidence="3" id="KW-0812">Transmembrane</keyword>
<dbReference type="AlphaFoldDB" id="A0AAD7XPX4"/>
<feature type="transmembrane region" description="Helical" evidence="3">
    <location>
        <begin position="78"/>
        <end position="105"/>
    </location>
</feature>
<evidence type="ECO:0000256" key="2">
    <source>
        <dbReference type="SAM" id="MobiDB-lite"/>
    </source>
</evidence>
<dbReference type="GO" id="GO:0007155">
    <property type="term" value="P:cell adhesion"/>
    <property type="evidence" value="ECO:0007669"/>
    <property type="project" value="InterPro"/>
</dbReference>
<keyword evidence="3" id="KW-0472">Membrane</keyword>
<feature type="region of interest" description="Disordered" evidence="2">
    <location>
        <begin position="197"/>
        <end position="226"/>
    </location>
</feature>
<feature type="compositionally biased region" description="Polar residues" evidence="2">
    <location>
        <begin position="197"/>
        <end position="207"/>
    </location>
</feature>
<proteinExistence type="predicted"/>
<feature type="compositionally biased region" description="Polar residues" evidence="2">
    <location>
        <begin position="1"/>
        <end position="12"/>
    </location>
</feature>
<dbReference type="Proteomes" id="UP001230188">
    <property type="component" value="Unassembled WGS sequence"/>
</dbReference>
<feature type="transmembrane region" description="Helical" evidence="3">
    <location>
        <begin position="270"/>
        <end position="291"/>
    </location>
</feature>
<reference evidence="4" key="1">
    <citation type="submission" date="2023-01" db="EMBL/GenBank/DDBJ databases">
        <title>Metagenome sequencing of chrysophaentin producing Chrysophaeum taylorii.</title>
        <authorList>
            <person name="Davison J."/>
            <person name="Bewley C."/>
        </authorList>
    </citation>
    <scope>NUCLEOTIDE SEQUENCE</scope>
    <source>
        <strain evidence="4">NIES-1699</strain>
    </source>
</reference>
<feature type="compositionally biased region" description="Basic and acidic residues" evidence="2">
    <location>
        <begin position="13"/>
        <end position="23"/>
    </location>
</feature>
<keyword evidence="3" id="KW-1133">Transmembrane helix</keyword>
<dbReference type="GO" id="GO:0005509">
    <property type="term" value="F:calcium ion binding"/>
    <property type="evidence" value="ECO:0007669"/>
    <property type="project" value="InterPro"/>
</dbReference>
<dbReference type="Pfam" id="PF02412">
    <property type="entry name" value="TSP_3"/>
    <property type="match status" value="1"/>
</dbReference>
<sequence>MRRVTLSLTKNNRLPEGKSHEDPTAAAMRLDLERLDSRVRSALAEHQARVEGLIEKRIVAATTVRAVPLDEPVSTQRLAIALGVIAVIASVLASMASTVASHYLLRRQVYRAEVRLREYLRPNHVWHVEPRADKGGLDTDGDGVRDADDFCDDSGSAFVSGRATDFDGDGCADSTLDDLDRDNDGIKDDLDQCQTSANPRFESNINTDFDGDGCQDGYEDDDDDADGVLNPRDLCPHTKPGARDVDASGCSSDQRDFNYARDRHEIATRFFLTSFEAFAGAIFGALLTYFGSAINHPTTTNLIRRAFSGRRPIGELATQDAMMLAPSTS</sequence>
<protein>
    <submittedName>
        <fullName evidence="4">Uncharacterized protein</fullName>
    </submittedName>
</protein>